<evidence type="ECO:0000256" key="9">
    <source>
        <dbReference type="ARBA" id="ARBA00022840"/>
    </source>
</evidence>
<dbReference type="EC" id="2.7.11.5" evidence="13"/>
<evidence type="ECO:0000259" key="12">
    <source>
        <dbReference type="Pfam" id="PF20423"/>
    </source>
</evidence>
<name>A0ABT7YA67_9BACT</name>
<keyword evidence="3" id="KW-0723">Serine/threonine-protein kinase</keyword>
<keyword evidence="8 13" id="KW-0378">Hydrolase</keyword>
<dbReference type="InterPro" id="IPR046855">
    <property type="entry name" value="AceK_kinase"/>
</dbReference>
<protein>
    <submittedName>
        <fullName evidence="13">Bifunctional isocitrate dehydrogenase kinase/phosphatase</fullName>
        <ecNumber evidence="13">2.7.11.5</ecNumber>
        <ecNumber evidence="13">3.1.3.-</ecNumber>
    </submittedName>
</protein>
<dbReference type="Pfam" id="PF06315">
    <property type="entry name" value="AceK_kinase"/>
    <property type="match status" value="1"/>
</dbReference>
<keyword evidence="2" id="KW-0963">Cytoplasm</keyword>
<dbReference type="PANTHER" id="PTHR39559:SF1">
    <property type="entry name" value="ISOCITRATE DEHYDROGENASE KINASE_PHOSPHATASE"/>
    <property type="match status" value="1"/>
</dbReference>
<evidence type="ECO:0000313" key="13">
    <source>
        <dbReference type="EMBL" id="MDN3203422.1"/>
    </source>
</evidence>
<keyword evidence="14" id="KW-1185">Reference proteome</keyword>
<dbReference type="GO" id="GO:0008772">
    <property type="term" value="F:[isocitrate dehydrogenase (NADP+)] kinase activity"/>
    <property type="evidence" value="ECO:0007669"/>
    <property type="project" value="UniProtKB-EC"/>
</dbReference>
<sequence>MEDMPGKSSKIPAEYLAEEILNGFNEYRARFGKYTSEAPRLFAERNWQQTQINHLERLRVYKRVLRELCAGLREKLGEDQSNPDIWKSIKSFYQNLIIDKPDSELAETFFNSTIRKSFPGLSIDENLMFVQEGHQPKELKINLELLNIYPSAMGLEKIIRKILEDYDFGVPFMDKEQDIQYLINSVQEVILTRYKVAPETETQILKSVFYRNKAAYLIGRTYLGHKWMPFIIPIANGPKGIFVDTLIFDPDMMSHLFSFTRSYFMVEAKVPSQVVGFLHDVIPHKKTHELYNAIGFNKHGKTLLYRDFLRHLSQSQDKFEVAPGVKGMVMTVFALPSLNLVFKIIKDHFEPPKNMTRAEVRDKYRLVSWHDRVGRMADTHEFEDFAIPLDRISEELKNELKNTVNSLLRVEGDKLIIKHLYTERKMIPLNVFLEDCETEEGIPVIEDYGRAILQLAQANIFPGDMLTKNFGLTRQKRVVFYDYDEIEFLEAMNFREKPKAETYEQIYASEPWYTIAKNDVFPEDFKRWMIGREDLRSHFIEYHNDLFDPVYWQSIQNLLKAGELIHAFPYPEEIRFRPEEKI</sequence>
<dbReference type="HAMAP" id="MF_00747">
    <property type="entry name" value="AceK"/>
    <property type="match status" value="1"/>
</dbReference>
<dbReference type="GO" id="GO:0016787">
    <property type="term" value="F:hydrolase activity"/>
    <property type="evidence" value="ECO:0007669"/>
    <property type="project" value="UniProtKB-KW"/>
</dbReference>
<dbReference type="EC" id="3.1.3.-" evidence="13"/>
<keyword evidence="4" id="KW-0816">Tricarboxylic acid cycle</keyword>
<keyword evidence="1" id="KW-0329">Glyoxylate bypass</keyword>
<keyword evidence="7 13" id="KW-0418">Kinase</keyword>
<evidence type="ECO:0000259" key="11">
    <source>
        <dbReference type="Pfam" id="PF06315"/>
    </source>
</evidence>
<keyword evidence="6" id="KW-0547">Nucleotide-binding</keyword>
<dbReference type="InterPro" id="IPR010452">
    <property type="entry name" value="Isocitrate_DH_AceK"/>
</dbReference>
<evidence type="ECO:0000256" key="3">
    <source>
        <dbReference type="ARBA" id="ARBA00022527"/>
    </source>
</evidence>
<dbReference type="EMBL" id="JAUEPH010000002">
    <property type="protein sequence ID" value="MDN3203422.1"/>
    <property type="molecule type" value="Genomic_DNA"/>
</dbReference>
<dbReference type="RefSeq" id="WP_289998984.1">
    <property type="nucleotide sequence ID" value="NZ_JAUEPH010000002.1"/>
</dbReference>
<dbReference type="Pfam" id="PF20423">
    <property type="entry name" value="AceK_regulatory"/>
    <property type="match status" value="1"/>
</dbReference>
<evidence type="ECO:0000256" key="2">
    <source>
        <dbReference type="ARBA" id="ARBA00022490"/>
    </source>
</evidence>
<keyword evidence="5 13" id="KW-0808">Transferase</keyword>
<dbReference type="Proteomes" id="UP001171916">
    <property type="component" value="Unassembled WGS sequence"/>
</dbReference>
<organism evidence="13 14">
    <name type="scientific">Algoriphagus sediminis</name>
    <dbReference type="NCBI Taxonomy" id="3057113"/>
    <lineage>
        <taxon>Bacteria</taxon>
        <taxon>Pseudomonadati</taxon>
        <taxon>Bacteroidota</taxon>
        <taxon>Cytophagia</taxon>
        <taxon>Cytophagales</taxon>
        <taxon>Cyclobacteriaceae</taxon>
        <taxon>Algoriphagus</taxon>
    </lineage>
</organism>
<evidence type="ECO:0000256" key="5">
    <source>
        <dbReference type="ARBA" id="ARBA00022679"/>
    </source>
</evidence>
<gene>
    <name evidence="13" type="primary">aceK</name>
    <name evidence="13" type="ORF">QVH07_04655</name>
</gene>
<dbReference type="NCBIfam" id="NF002804">
    <property type="entry name" value="PRK02946.1"/>
    <property type="match status" value="1"/>
</dbReference>
<evidence type="ECO:0000256" key="10">
    <source>
        <dbReference type="ARBA" id="ARBA00022912"/>
    </source>
</evidence>
<reference evidence="13" key="1">
    <citation type="submission" date="2023-06" db="EMBL/GenBank/DDBJ databases">
        <title>Robiginitalea aurantiacus sp. nov. and Algoriphagus sediminis sp. nov., isolated from coastal sediment.</title>
        <authorList>
            <person name="Zhou Z.Y."/>
            <person name="An J."/>
            <person name="Jia Y.W."/>
            <person name="Du Z.J."/>
        </authorList>
    </citation>
    <scope>NUCLEOTIDE SEQUENCE</scope>
    <source>
        <strain evidence="13">C2-7</strain>
    </source>
</reference>
<comment type="caution">
    <text evidence="13">The sequence shown here is derived from an EMBL/GenBank/DDBJ whole genome shotgun (WGS) entry which is preliminary data.</text>
</comment>
<keyword evidence="9" id="KW-0067">ATP-binding</keyword>
<dbReference type="InterPro" id="IPR046854">
    <property type="entry name" value="AceK_regulatory"/>
</dbReference>
<evidence type="ECO:0000256" key="4">
    <source>
        <dbReference type="ARBA" id="ARBA00022532"/>
    </source>
</evidence>
<evidence type="ECO:0000313" key="14">
    <source>
        <dbReference type="Proteomes" id="UP001171916"/>
    </source>
</evidence>
<accession>A0ABT7YA67</accession>
<dbReference type="PIRSF" id="PIRSF000719">
    <property type="entry name" value="AceK"/>
    <property type="match status" value="1"/>
</dbReference>
<dbReference type="PANTHER" id="PTHR39559">
    <property type="match status" value="1"/>
</dbReference>
<feature type="domain" description="Isocitrate dehydrogenase kinase/phosphatase (AceK) kinase" evidence="11">
    <location>
        <begin position="317"/>
        <end position="572"/>
    </location>
</feature>
<feature type="domain" description="Isocitrate dehydrogenase kinase/phosphatase (AceK) regulatory" evidence="12">
    <location>
        <begin position="17"/>
        <end position="316"/>
    </location>
</feature>
<keyword evidence="10" id="KW-0904">Protein phosphatase</keyword>
<proteinExistence type="inferred from homology"/>
<evidence type="ECO:0000256" key="7">
    <source>
        <dbReference type="ARBA" id="ARBA00022777"/>
    </source>
</evidence>
<evidence type="ECO:0000256" key="1">
    <source>
        <dbReference type="ARBA" id="ARBA00022435"/>
    </source>
</evidence>
<evidence type="ECO:0000256" key="6">
    <source>
        <dbReference type="ARBA" id="ARBA00022741"/>
    </source>
</evidence>
<evidence type="ECO:0000256" key="8">
    <source>
        <dbReference type="ARBA" id="ARBA00022801"/>
    </source>
</evidence>